<evidence type="ECO:0000256" key="1">
    <source>
        <dbReference type="SAM" id="Phobius"/>
    </source>
</evidence>
<keyword evidence="2" id="KW-1185">Reference proteome</keyword>
<keyword evidence="1" id="KW-0472">Membrane</keyword>
<dbReference type="AlphaFoldDB" id="A0A915EQK7"/>
<accession>A0A915EQK7</accession>
<sequence length="206" mass="23204">MDHTAAAVYLVCAIVIAIGWIIVVCGLFATSKATTINLIPFTHGWNISKLKNYKNTTSRYPPVGQYLPTWYIEQYLQLFRNGATFLATAAELAHVDRQLLGSVDNAHQWILSAVEAELGIPAGLWSNQDIRRIDVPTPQQLHLRMPSGNEVQANELWVPGGLLPNGIPEAVIDNIPVGKYVETKLEFRAGLRKRRRRRRFNKYVID</sequence>
<dbReference type="WBParaSite" id="jg8756">
    <property type="protein sequence ID" value="jg8756"/>
    <property type="gene ID" value="jg8756"/>
</dbReference>
<evidence type="ECO:0000313" key="2">
    <source>
        <dbReference type="Proteomes" id="UP000887574"/>
    </source>
</evidence>
<organism evidence="2 3">
    <name type="scientific">Ditylenchus dipsaci</name>
    <dbReference type="NCBI Taxonomy" id="166011"/>
    <lineage>
        <taxon>Eukaryota</taxon>
        <taxon>Metazoa</taxon>
        <taxon>Ecdysozoa</taxon>
        <taxon>Nematoda</taxon>
        <taxon>Chromadorea</taxon>
        <taxon>Rhabditida</taxon>
        <taxon>Tylenchina</taxon>
        <taxon>Tylenchomorpha</taxon>
        <taxon>Sphaerularioidea</taxon>
        <taxon>Anguinidae</taxon>
        <taxon>Anguininae</taxon>
        <taxon>Ditylenchus</taxon>
    </lineage>
</organism>
<keyword evidence="1" id="KW-1133">Transmembrane helix</keyword>
<feature type="transmembrane region" description="Helical" evidence="1">
    <location>
        <begin position="6"/>
        <end position="29"/>
    </location>
</feature>
<evidence type="ECO:0000313" key="3">
    <source>
        <dbReference type="WBParaSite" id="jg8756"/>
    </source>
</evidence>
<keyword evidence="1" id="KW-0812">Transmembrane</keyword>
<protein>
    <submittedName>
        <fullName evidence="3">Uncharacterized protein</fullName>
    </submittedName>
</protein>
<name>A0A915EQK7_9BILA</name>
<dbReference type="Proteomes" id="UP000887574">
    <property type="component" value="Unplaced"/>
</dbReference>
<proteinExistence type="predicted"/>
<reference evidence="3" key="1">
    <citation type="submission" date="2022-11" db="UniProtKB">
        <authorList>
            <consortium name="WormBaseParasite"/>
        </authorList>
    </citation>
    <scope>IDENTIFICATION</scope>
</reference>